<dbReference type="PANTHER" id="PTHR23220">
    <property type="entry name" value="INTEGRIN ALPHA"/>
    <property type="match status" value="1"/>
</dbReference>
<dbReference type="EMBL" id="BEZZ01000207">
    <property type="protein sequence ID" value="GCC28460.1"/>
    <property type="molecule type" value="Genomic_DNA"/>
</dbReference>
<evidence type="ECO:0008006" key="20">
    <source>
        <dbReference type="Google" id="ProtNLM"/>
    </source>
</evidence>
<feature type="repeat" description="FG-GAP" evidence="13">
    <location>
        <begin position="318"/>
        <end position="381"/>
    </location>
</feature>
<dbReference type="Proteomes" id="UP000287033">
    <property type="component" value="Unassembled WGS sequence"/>
</dbReference>
<keyword evidence="9 14" id="KW-0472">Membrane</keyword>
<proteinExistence type="inferred from homology"/>
<dbReference type="OMA" id="DECFQLH"/>
<evidence type="ECO:0000256" key="8">
    <source>
        <dbReference type="ARBA" id="ARBA00023037"/>
    </source>
</evidence>
<dbReference type="SMART" id="SM00191">
    <property type="entry name" value="Int_alpha"/>
    <property type="match status" value="3"/>
</dbReference>
<keyword evidence="3 14" id="KW-0812">Transmembrane</keyword>
<name>A0A401SDP0_CHIPU</name>
<evidence type="ECO:0000256" key="2">
    <source>
        <dbReference type="ARBA" id="ARBA00008054"/>
    </source>
</evidence>
<dbReference type="InterPro" id="IPR013517">
    <property type="entry name" value="FG-GAP"/>
</dbReference>
<dbReference type="STRING" id="137246.A0A401SDP0"/>
<evidence type="ECO:0000256" key="12">
    <source>
        <dbReference type="ARBA" id="ARBA00023180"/>
    </source>
</evidence>
<accession>A0A401SDP0</accession>
<feature type="domain" description="Integrin alpha second immunoglobulin-like" evidence="16">
    <location>
        <begin position="485"/>
        <end position="623"/>
    </location>
</feature>
<sequence>MEGNRHIHNVLEEMKDYKSHQWFGATVKSLKDQVLACAPLYHWKYSRTINSKIETGGVTPVGTCLIAVQNFRSYAEYSPCRSNILQWQLNISNIPDQRFCEAGWSSVITEAGDILLGAPGSYFWQGQLFATSNIDMIVKDYKRDQPLRPLGLKKETKDARGKKDNHFEGYSLAMGEFTGDSVKDYLLGAPRAKHALGSVAAYFGYVVAATDINSDGTDDILVGAPLFMDLGQDGKQREVGRVYVYLQDQLENFKQPTQTITGTDKFGRFGSAITILGDLDSDGYKDVAIGAPYAGEDSNGRVFIYLGYANGLLAKSYQELKGTWAPGLVSAGFGFSLQGGADIDANNYTDLIVGAHNVDKVLLYRARPVITADAHIILVPDILNPEEKKCVLSQKSTLVTCLEVRVCVMVKGHDIGHQFALNGQIELDKNKQRSQRRILFLQSYQAQENFHLSEEQQLGSGKLKPVLSPHSQTWVTKKTRILLDCGNDGICIPDLKLNATVDKTHLIVGDPNPLTVTITAVNNGEGAYETELHIPILPQVDFNKVVQNSKGTTKLSCNVQAENATKTLICDLGNPMKSGAQISAMFHFMVHNLDQVENITLSMQIKSKNIRNSSSEEIYLTFPVQVVTQIYLKGASLPENIVLPYVDQESSADLEVKNQPLPMIQHTYELRNNGPSAISDAVLEIDWPAAFLGNSLLFKSKIIPWGQINCTVNASNAENWVETMSTMSPLSITTENSRHNLNKRDVSKVENTTEEIIFNLTCTTVTCVKIMCRVGLLEKEKRAVININSQLRMEVFVQNRKKQFTFQSKASYIVQEVPYKVQPVEFPSDSTMVVTRIDRSGPEVVLPIPVWCIIVAVLGGLLLVALMVFILWKCGFFKRKLPPTEREELL</sequence>
<gene>
    <name evidence="18" type="ORF">chiPu_0006890</name>
</gene>
<dbReference type="Pfam" id="PF00357">
    <property type="entry name" value="Integrin_alpha"/>
    <property type="match status" value="1"/>
</dbReference>
<feature type="domain" description="Integrin alpha third immunoglobulin-like" evidence="17">
    <location>
        <begin position="632"/>
        <end position="838"/>
    </location>
</feature>
<evidence type="ECO:0000259" key="15">
    <source>
        <dbReference type="Pfam" id="PF08441"/>
    </source>
</evidence>
<protein>
    <recommendedName>
        <fullName evidence="20">Integrin alpha-2 domain-containing protein</fullName>
    </recommendedName>
</protein>
<keyword evidence="7 14" id="KW-1133">Transmembrane helix</keyword>
<dbReference type="AlphaFoldDB" id="A0A401SDP0"/>
<keyword evidence="4" id="KW-0732">Signal</keyword>
<dbReference type="InterPro" id="IPR013519">
    <property type="entry name" value="Int_alpha_beta-p"/>
</dbReference>
<dbReference type="GO" id="GO:0098609">
    <property type="term" value="P:cell-cell adhesion"/>
    <property type="evidence" value="ECO:0007669"/>
    <property type="project" value="TreeGrafter"/>
</dbReference>
<dbReference type="InterPro" id="IPR013649">
    <property type="entry name" value="Integrin_alpha_Ig-like_1"/>
</dbReference>
<dbReference type="GO" id="GO:0005178">
    <property type="term" value="F:integrin binding"/>
    <property type="evidence" value="ECO:0007669"/>
    <property type="project" value="TreeGrafter"/>
</dbReference>
<keyword evidence="10" id="KW-1015">Disulfide bond</keyword>
<dbReference type="Gene3D" id="1.20.5.930">
    <property type="entry name" value="Bicelle-embedded integrin alpha(iib) transmembrane segment"/>
    <property type="match status" value="1"/>
</dbReference>
<dbReference type="InterPro" id="IPR000413">
    <property type="entry name" value="Integrin_alpha"/>
</dbReference>
<dbReference type="Gene3D" id="2.60.40.1530">
    <property type="entry name" value="ntegrin, alpha v. Chain A, domain 4"/>
    <property type="match status" value="1"/>
</dbReference>
<evidence type="ECO:0000313" key="18">
    <source>
        <dbReference type="EMBL" id="GCC28460.1"/>
    </source>
</evidence>
<comment type="similarity">
    <text evidence="2 14">Belongs to the integrin alpha chain family.</text>
</comment>
<evidence type="ECO:0000256" key="5">
    <source>
        <dbReference type="ARBA" id="ARBA00022737"/>
    </source>
</evidence>
<comment type="subcellular location">
    <subcellularLocation>
        <location evidence="1 14">Membrane</location>
        <topology evidence="1 14">Single-pass type I membrane protein</topology>
    </subcellularLocation>
</comment>
<reference evidence="18 19" key="1">
    <citation type="journal article" date="2018" name="Nat. Ecol. Evol.">
        <title>Shark genomes provide insights into elasmobranch evolution and the origin of vertebrates.</title>
        <authorList>
            <person name="Hara Y"/>
            <person name="Yamaguchi K"/>
            <person name="Onimaru K"/>
            <person name="Kadota M"/>
            <person name="Koyanagi M"/>
            <person name="Keeley SD"/>
            <person name="Tatsumi K"/>
            <person name="Tanaka K"/>
            <person name="Motone F"/>
            <person name="Kageyama Y"/>
            <person name="Nozu R"/>
            <person name="Adachi N"/>
            <person name="Nishimura O"/>
            <person name="Nakagawa R"/>
            <person name="Tanegashima C"/>
            <person name="Kiyatake I"/>
            <person name="Matsumoto R"/>
            <person name="Murakumo K"/>
            <person name="Nishida K"/>
            <person name="Terakita A"/>
            <person name="Kuratani S"/>
            <person name="Sato K"/>
            <person name="Hyodo S Kuraku.S."/>
        </authorList>
    </citation>
    <scope>NUCLEOTIDE SEQUENCE [LARGE SCALE GENOMIC DNA]</scope>
</reference>
<keyword evidence="6 14" id="KW-0130">Cell adhesion</keyword>
<dbReference type="InterPro" id="IPR048285">
    <property type="entry name" value="Integrin_alpha_Ig-like_2"/>
</dbReference>
<dbReference type="InterPro" id="IPR018184">
    <property type="entry name" value="Integrin_alpha_C_CS"/>
</dbReference>
<dbReference type="Gene3D" id="2.60.40.1510">
    <property type="entry name" value="ntegrin, alpha v. Chain A, domain 3"/>
    <property type="match status" value="1"/>
</dbReference>
<dbReference type="GO" id="GO:0033627">
    <property type="term" value="P:cell adhesion mediated by integrin"/>
    <property type="evidence" value="ECO:0007669"/>
    <property type="project" value="TreeGrafter"/>
</dbReference>
<dbReference type="PANTHER" id="PTHR23220:SF73">
    <property type="entry name" value="INTEGRIN ALPHA-IIB"/>
    <property type="match status" value="1"/>
</dbReference>
<comment type="caution">
    <text evidence="18">The sequence shown here is derived from an EMBL/GenBank/DDBJ whole genome shotgun (WGS) entry which is preliminary data.</text>
</comment>
<keyword evidence="12" id="KW-0325">Glycoprotein</keyword>
<evidence type="ECO:0000256" key="3">
    <source>
        <dbReference type="ARBA" id="ARBA00022692"/>
    </source>
</evidence>
<dbReference type="GO" id="GO:0007160">
    <property type="term" value="P:cell-matrix adhesion"/>
    <property type="evidence" value="ECO:0007669"/>
    <property type="project" value="TreeGrafter"/>
</dbReference>
<feature type="domain" description="Integrin alpha first immunoglubulin-like" evidence="15">
    <location>
        <begin position="366"/>
        <end position="453"/>
    </location>
</feature>
<dbReference type="Gene3D" id="2.130.10.130">
    <property type="entry name" value="Integrin alpha, N-terminal"/>
    <property type="match status" value="1"/>
</dbReference>
<evidence type="ECO:0000256" key="7">
    <source>
        <dbReference type="ARBA" id="ARBA00022989"/>
    </source>
</evidence>
<dbReference type="InterPro" id="IPR048286">
    <property type="entry name" value="Integrin_alpha_Ig-like_3"/>
</dbReference>
<keyword evidence="8 14" id="KW-0401">Integrin</keyword>
<dbReference type="GO" id="GO:0001525">
    <property type="term" value="P:angiogenesis"/>
    <property type="evidence" value="ECO:0007669"/>
    <property type="project" value="TreeGrafter"/>
</dbReference>
<dbReference type="GO" id="GO:0009897">
    <property type="term" value="C:external side of plasma membrane"/>
    <property type="evidence" value="ECO:0007669"/>
    <property type="project" value="TreeGrafter"/>
</dbReference>
<feature type="transmembrane region" description="Helical" evidence="14">
    <location>
        <begin position="848"/>
        <end position="872"/>
    </location>
</feature>
<dbReference type="SUPFAM" id="SSF69179">
    <property type="entry name" value="Integrin domains"/>
    <property type="match status" value="3"/>
</dbReference>
<organism evidence="18 19">
    <name type="scientific">Chiloscyllium punctatum</name>
    <name type="common">Brownbanded bambooshark</name>
    <name type="synonym">Hemiscyllium punctatum</name>
    <dbReference type="NCBI Taxonomy" id="137246"/>
    <lineage>
        <taxon>Eukaryota</taxon>
        <taxon>Metazoa</taxon>
        <taxon>Chordata</taxon>
        <taxon>Craniata</taxon>
        <taxon>Vertebrata</taxon>
        <taxon>Chondrichthyes</taxon>
        <taxon>Elasmobranchii</taxon>
        <taxon>Galeomorphii</taxon>
        <taxon>Galeoidea</taxon>
        <taxon>Orectolobiformes</taxon>
        <taxon>Hemiscylliidae</taxon>
        <taxon>Chiloscyllium</taxon>
    </lineage>
</organism>
<dbReference type="OrthoDB" id="5317514at2759"/>
<evidence type="ECO:0000256" key="13">
    <source>
        <dbReference type="PROSITE-ProRule" id="PRU00803"/>
    </source>
</evidence>
<dbReference type="SUPFAM" id="SSF69318">
    <property type="entry name" value="Integrin alpha N-terminal domain"/>
    <property type="match status" value="1"/>
</dbReference>
<evidence type="ECO:0000256" key="9">
    <source>
        <dbReference type="ARBA" id="ARBA00023136"/>
    </source>
</evidence>
<feature type="repeat" description="FG-GAP" evidence="13">
    <location>
        <begin position="189"/>
        <end position="254"/>
    </location>
</feature>
<dbReference type="InterPro" id="IPR032695">
    <property type="entry name" value="Integrin_dom_sf"/>
</dbReference>
<dbReference type="Pfam" id="PF20806">
    <property type="entry name" value="Integrin_A_Ig_3"/>
    <property type="match status" value="1"/>
</dbReference>
<dbReference type="GO" id="GO:0008305">
    <property type="term" value="C:integrin complex"/>
    <property type="evidence" value="ECO:0007669"/>
    <property type="project" value="InterPro"/>
</dbReference>
<evidence type="ECO:0000259" key="16">
    <source>
        <dbReference type="Pfam" id="PF20805"/>
    </source>
</evidence>
<evidence type="ECO:0000256" key="1">
    <source>
        <dbReference type="ARBA" id="ARBA00004479"/>
    </source>
</evidence>
<evidence type="ECO:0000256" key="10">
    <source>
        <dbReference type="ARBA" id="ARBA00023157"/>
    </source>
</evidence>
<dbReference type="Gene3D" id="2.60.40.1460">
    <property type="entry name" value="Integrin domains. Chain A, domain 2"/>
    <property type="match status" value="1"/>
</dbReference>
<dbReference type="PRINTS" id="PR01185">
    <property type="entry name" value="INTEGRINA"/>
</dbReference>
<evidence type="ECO:0000259" key="17">
    <source>
        <dbReference type="Pfam" id="PF20806"/>
    </source>
</evidence>
<evidence type="ECO:0000256" key="11">
    <source>
        <dbReference type="ARBA" id="ARBA00023170"/>
    </source>
</evidence>
<dbReference type="Pfam" id="PF01839">
    <property type="entry name" value="FG-GAP"/>
    <property type="match status" value="2"/>
</dbReference>
<evidence type="ECO:0000256" key="14">
    <source>
        <dbReference type="RuleBase" id="RU003762"/>
    </source>
</evidence>
<keyword evidence="19" id="KW-1185">Reference proteome</keyword>
<dbReference type="GO" id="GO:0007229">
    <property type="term" value="P:integrin-mediated signaling pathway"/>
    <property type="evidence" value="ECO:0007669"/>
    <property type="project" value="UniProtKB-KW"/>
</dbReference>
<dbReference type="InterPro" id="IPR028994">
    <property type="entry name" value="Integrin_alpha_N"/>
</dbReference>
<evidence type="ECO:0000256" key="6">
    <source>
        <dbReference type="ARBA" id="ARBA00022889"/>
    </source>
</evidence>
<dbReference type="PROSITE" id="PS00242">
    <property type="entry name" value="INTEGRIN_ALPHA"/>
    <property type="match status" value="1"/>
</dbReference>
<keyword evidence="5" id="KW-0677">Repeat</keyword>
<feature type="repeat" description="FG-GAP" evidence="13">
    <location>
        <begin position="255"/>
        <end position="314"/>
    </location>
</feature>
<evidence type="ECO:0000256" key="4">
    <source>
        <dbReference type="ARBA" id="ARBA00022729"/>
    </source>
</evidence>
<dbReference type="Pfam" id="PF20805">
    <property type="entry name" value="Integrin_A_Ig_2"/>
    <property type="match status" value="1"/>
</dbReference>
<keyword evidence="11 14" id="KW-0675">Receptor</keyword>
<dbReference type="FunFam" id="1.20.5.930:FF:000001">
    <property type="entry name" value="Integrin subunit alpha V"/>
    <property type="match status" value="1"/>
</dbReference>
<evidence type="ECO:0000313" key="19">
    <source>
        <dbReference type="Proteomes" id="UP000287033"/>
    </source>
</evidence>
<dbReference type="PROSITE" id="PS51470">
    <property type="entry name" value="FG_GAP"/>
    <property type="match status" value="3"/>
</dbReference>
<dbReference type="Pfam" id="PF08441">
    <property type="entry name" value="Integrin_A_Ig_1"/>
    <property type="match status" value="1"/>
</dbReference>